<dbReference type="GO" id="GO:0006357">
    <property type="term" value="P:regulation of transcription by RNA polymerase II"/>
    <property type="evidence" value="ECO:0007669"/>
    <property type="project" value="InterPro"/>
</dbReference>
<evidence type="ECO:0000256" key="8">
    <source>
        <dbReference type="SAM" id="Coils"/>
    </source>
</evidence>
<accession>A0A9P4M565</accession>
<dbReference type="InterPro" id="IPR024943">
    <property type="entry name" value="Enhancer_polycomb"/>
</dbReference>
<evidence type="ECO:0000256" key="1">
    <source>
        <dbReference type="ARBA" id="ARBA00004123"/>
    </source>
</evidence>
<feature type="region of interest" description="Disordered" evidence="9">
    <location>
        <begin position="303"/>
        <end position="338"/>
    </location>
</feature>
<keyword evidence="3 7" id="KW-0805">Transcription regulation</keyword>
<protein>
    <recommendedName>
        <fullName evidence="7">Enhancer of polycomb-like protein</fullName>
    </recommendedName>
</protein>
<keyword evidence="5 7" id="KW-0539">Nucleus</keyword>
<evidence type="ECO:0000256" key="4">
    <source>
        <dbReference type="ARBA" id="ARBA00023163"/>
    </source>
</evidence>
<keyword evidence="4 7" id="KW-0804">Transcription</keyword>
<dbReference type="PANTHER" id="PTHR14898">
    <property type="entry name" value="ENHANCER OF POLYCOMB"/>
    <property type="match status" value="1"/>
</dbReference>
<feature type="region of interest" description="Disordered" evidence="9">
    <location>
        <begin position="393"/>
        <end position="495"/>
    </location>
</feature>
<comment type="subcellular location">
    <subcellularLocation>
        <location evidence="1 7">Nucleus</location>
    </subcellularLocation>
</comment>
<evidence type="ECO:0000256" key="9">
    <source>
        <dbReference type="SAM" id="MobiDB-lite"/>
    </source>
</evidence>
<comment type="function">
    <text evidence="6">Component of the NuA4 histone acetyltransferase complex which is involved in transcriptional activation of selected genes principally by acetylation of nucleosomal histone H4 and H2A. The NuA4 complex is also involved in DNA repair. Involved in gene silencing by neighboring heterochromatin, blockage of the silencing spreading along the chromosome, and required for cell cycle progression through G2/M.</text>
</comment>
<evidence type="ECO:0000313" key="12">
    <source>
        <dbReference type="Proteomes" id="UP000799772"/>
    </source>
</evidence>
<gene>
    <name evidence="11" type="ORF">NA57DRAFT_26938</name>
</gene>
<sequence length="495" mass="56308">MASRTANRAVRQRKLSTKVNLHIYREGEIELLADDESRYKVETGVEKGEEIEHHLQKIINSAQDNAASSKAYIPTRETVESDLQYDLYYPQRFAQPATYIRFSSTVEDCMGTPYCMNEDDEGFLKALNSRKPKSPQCSEDQFEEVMSFLEETASTKQPYVGVGESQPLSLEELETSRDDTVSDAAWRFAQDIYEHWKMQRIKRDNQPLMPTLKFERNADTDESDPYVCFRRREIRQVRKTRGRDAQVNEKLKRLRMELESARQLLHFVKQREIGRRDQLAADRAIFEHRSKFKEIKRHLGNKEGDEDLINQKPSPRPRPILPPALRGLPPGAQVPGRPVRTDSLAVRASDADYVQLGHIRSSMADSIKSFVADNMHKHAAWNKGWVDATWRPITPPLDSPDDESDLDPLGSASLPTPPASVASPLADDDGKMDKSDAPAHNTRSRNPSVLDNSLTLSFASPEADSLSSPEPIRPVFRQRHGRGGRLLIDRRAPKR</sequence>
<feature type="compositionally biased region" description="Basic and acidic residues" evidence="9">
    <location>
        <begin position="428"/>
        <end position="437"/>
    </location>
</feature>
<dbReference type="Proteomes" id="UP000799772">
    <property type="component" value="Unassembled WGS sequence"/>
</dbReference>
<dbReference type="GO" id="GO:0005634">
    <property type="term" value="C:nucleus"/>
    <property type="evidence" value="ECO:0007669"/>
    <property type="project" value="UniProtKB-SubCell"/>
</dbReference>
<proteinExistence type="inferred from homology"/>
<dbReference type="AlphaFoldDB" id="A0A9P4M565"/>
<dbReference type="InterPro" id="IPR019542">
    <property type="entry name" value="Enhancer_polycomb-like_N"/>
</dbReference>
<evidence type="ECO:0000256" key="5">
    <source>
        <dbReference type="ARBA" id="ARBA00023242"/>
    </source>
</evidence>
<comment type="caution">
    <text evidence="11">The sequence shown here is derived from an EMBL/GenBank/DDBJ whole genome shotgun (WGS) entry which is preliminary data.</text>
</comment>
<name>A0A9P4M565_9PEZI</name>
<feature type="domain" description="Enhancer of polycomb-like N-terminal" evidence="10">
    <location>
        <begin position="11"/>
        <end position="151"/>
    </location>
</feature>
<evidence type="ECO:0000259" key="10">
    <source>
        <dbReference type="Pfam" id="PF10513"/>
    </source>
</evidence>
<feature type="compositionally biased region" description="Polar residues" evidence="9">
    <location>
        <begin position="444"/>
        <end position="458"/>
    </location>
</feature>
<evidence type="ECO:0000256" key="2">
    <source>
        <dbReference type="ARBA" id="ARBA00008035"/>
    </source>
</evidence>
<feature type="non-terminal residue" evidence="11">
    <location>
        <position position="495"/>
    </location>
</feature>
<evidence type="ECO:0000256" key="7">
    <source>
        <dbReference type="RuleBase" id="RU361124"/>
    </source>
</evidence>
<evidence type="ECO:0000256" key="3">
    <source>
        <dbReference type="ARBA" id="ARBA00023015"/>
    </source>
</evidence>
<dbReference type="Pfam" id="PF10513">
    <property type="entry name" value="EPL1"/>
    <property type="match status" value="1"/>
</dbReference>
<dbReference type="EMBL" id="ML978132">
    <property type="protein sequence ID" value="KAF2094992.1"/>
    <property type="molecule type" value="Genomic_DNA"/>
</dbReference>
<evidence type="ECO:0000313" key="11">
    <source>
        <dbReference type="EMBL" id="KAF2094992.1"/>
    </source>
</evidence>
<keyword evidence="12" id="KW-1185">Reference proteome</keyword>
<organism evidence="11 12">
    <name type="scientific">Rhizodiscina lignyota</name>
    <dbReference type="NCBI Taxonomy" id="1504668"/>
    <lineage>
        <taxon>Eukaryota</taxon>
        <taxon>Fungi</taxon>
        <taxon>Dikarya</taxon>
        <taxon>Ascomycota</taxon>
        <taxon>Pezizomycotina</taxon>
        <taxon>Dothideomycetes</taxon>
        <taxon>Pleosporomycetidae</taxon>
        <taxon>Aulographales</taxon>
        <taxon>Rhizodiscinaceae</taxon>
        <taxon>Rhizodiscina</taxon>
    </lineage>
</organism>
<evidence type="ECO:0000256" key="6">
    <source>
        <dbReference type="ARBA" id="ARBA00025513"/>
    </source>
</evidence>
<reference evidence="11" key="1">
    <citation type="journal article" date="2020" name="Stud. Mycol.">
        <title>101 Dothideomycetes genomes: a test case for predicting lifestyles and emergence of pathogens.</title>
        <authorList>
            <person name="Haridas S."/>
            <person name="Albert R."/>
            <person name="Binder M."/>
            <person name="Bloem J."/>
            <person name="Labutti K."/>
            <person name="Salamov A."/>
            <person name="Andreopoulos B."/>
            <person name="Baker S."/>
            <person name="Barry K."/>
            <person name="Bills G."/>
            <person name="Bluhm B."/>
            <person name="Cannon C."/>
            <person name="Castanera R."/>
            <person name="Culley D."/>
            <person name="Daum C."/>
            <person name="Ezra D."/>
            <person name="Gonzalez J."/>
            <person name="Henrissat B."/>
            <person name="Kuo A."/>
            <person name="Liang C."/>
            <person name="Lipzen A."/>
            <person name="Lutzoni F."/>
            <person name="Magnuson J."/>
            <person name="Mondo S."/>
            <person name="Nolan M."/>
            <person name="Ohm R."/>
            <person name="Pangilinan J."/>
            <person name="Park H.-J."/>
            <person name="Ramirez L."/>
            <person name="Alfaro M."/>
            <person name="Sun H."/>
            <person name="Tritt A."/>
            <person name="Yoshinaga Y."/>
            <person name="Zwiers L.-H."/>
            <person name="Turgeon B."/>
            <person name="Goodwin S."/>
            <person name="Spatafora J."/>
            <person name="Crous P."/>
            <person name="Grigoriev I."/>
        </authorList>
    </citation>
    <scope>NUCLEOTIDE SEQUENCE</scope>
    <source>
        <strain evidence="11">CBS 133067</strain>
    </source>
</reference>
<dbReference type="OrthoDB" id="435275at2759"/>
<keyword evidence="8" id="KW-0175">Coiled coil</keyword>
<dbReference type="GO" id="GO:0035267">
    <property type="term" value="C:NuA4 histone acetyltransferase complex"/>
    <property type="evidence" value="ECO:0007669"/>
    <property type="project" value="InterPro"/>
</dbReference>
<comment type="similarity">
    <text evidence="2 7">Belongs to the enhancer of polycomb family.</text>
</comment>
<feature type="coiled-coil region" evidence="8">
    <location>
        <begin position="244"/>
        <end position="271"/>
    </location>
</feature>